<proteinExistence type="predicted"/>
<keyword evidence="1" id="KW-1133">Transmembrane helix</keyword>
<reference evidence="2" key="1">
    <citation type="submission" date="2023-07" db="EMBL/GenBank/DDBJ databases">
        <title>Bacterial whole genome sequence for Sphingobium sp. HBC34.</title>
        <authorList>
            <person name="Le V."/>
            <person name="Ko S.-R."/>
            <person name="Ahn C.-Y."/>
            <person name="Oh H.-M."/>
        </authorList>
    </citation>
    <scope>NUCLEOTIDE SEQUENCE</scope>
    <source>
        <strain evidence="2">HBC34</strain>
    </source>
</reference>
<dbReference type="InterPro" id="IPR036259">
    <property type="entry name" value="MFS_trans_sf"/>
</dbReference>
<sequence length="100" mass="10586">LLYAPVALALVARVAPVQVRSMMVGGYYIGLFIAGIFAGWLGRFYEPLQPPAFWLLHAGIGVGGTICIGLLYRPFSRRFGDAHPEAAARAVAGAARLGNA</sequence>
<keyword evidence="1" id="KW-0472">Membrane</keyword>
<gene>
    <name evidence="2" type="ORF">Q4610_21115</name>
</gene>
<dbReference type="Gene3D" id="1.20.1250.20">
    <property type="entry name" value="MFS general substrate transporter like domains"/>
    <property type="match status" value="1"/>
</dbReference>
<dbReference type="EMBL" id="JAUQOM010000038">
    <property type="protein sequence ID" value="MDO7837542.1"/>
    <property type="molecule type" value="Genomic_DNA"/>
</dbReference>
<feature type="non-terminal residue" evidence="2">
    <location>
        <position position="1"/>
    </location>
</feature>
<organism evidence="2 3">
    <name type="scientific">Sphingobium cyanobacteriorum</name>
    <dbReference type="NCBI Taxonomy" id="3063954"/>
    <lineage>
        <taxon>Bacteria</taxon>
        <taxon>Pseudomonadati</taxon>
        <taxon>Pseudomonadota</taxon>
        <taxon>Alphaproteobacteria</taxon>
        <taxon>Sphingomonadales</taxon>
        <taxon>Sphingomonadaceae</taxon>
        <taxon>Sphingobium</taxon>
    </lineage>
</organism>
<accession>A0ABT8ZSN7</accession>
<evidence type="ECO:0000313" key="3">
    <source>
        <dbReference type="Proteomes" id="UP001176471"/>
    </source>
</evidence>
<protein>
    <recommendedName>
        <fullName evidence="4">MFS transporter</fullName>
    </recommendedName>
</protein>
<comment type="caution">
    <text evidence="2">The sequence shown here is derived from an EMBL/GenBank/DDBJ whole genome shotgun (WGS) entry which is preliminary data.</text>
</comment>
<dbReference type="SUPFAM" id="SSF103473">
    <property type="entry name" value="MFS general substrate transporter"/>
    <property type="match status" value="1"/>
</dbReference>
<feature type="transmembrane region" description="Helical" evidence="1">
    <location>
        <begin position="26"/>
        <end position="45"/>
    </location>
</feature>
<keyword evidence="1" id="KW-0812">Transmembrane</keyword>
<evidence type="ECO:0000256" key="1">
    <source>
        <dbReference type="SAM" id="Phobius"/>
    </source>
</evidence>
<keyword evidence="3" id="KW-1185">Reference proteome</keyword>
<dbReference type="Proteomes" id="UP001176471">
    <property type="component" value="Unassembled WGS sequence"/>
</dbReference>
<name>A0ABT8ZSN7_9SPHN</name>
<evidence type="ECO:0008006" key="4">
    <source>
        <dbReference type="Google" id="ProtNLM"/>
    </source>
</evidence>
<evidence type="ECO:0000313" key="2">
    <source>
        <dbReference type="EMBL" id="MDO7837542.1"/>
    </source>
</evidence>
<feature type="transmembrane region" description="Helical" evidence="1">
    <location>
        <begin position="51"/>
        <end position="72"/>
    </location>
</feature>